<dbReference type="Proteomes" id="UP000002191">
    <property type="component" value="Chromosome"/>
</dbReference>
<dbReference type="InterPro" id="IPR027417">
    <property type="entry name" value="P-loop_NTPase"/>
</dbReference>
<evidence type="ECO:0000256" key="5">
    <source>
        <dbReference type="ARBA" id="ARBA00022694"/>
    </source>
</evidence>
<sequence>MLHLADERATRELGKAMAAVLAGTVWPPALLLQGVLGSGKTTLVRGLVGALPGSELAEVSSPSFNICNLYPTTPPVAHYDLYRLENMPPDEGLLERLEDRDTLLVVEWAQFLDRELWPEEALVLTWSPTRTGRTLDMHAMGKTARGVLDSLAGTFDQFSQQSTGLL</sequence>
<evidence type="ECO:0000256" key="4">
    <source>
        <dbReference type="ARBA" id="ARBA00022490"/>
    </source>
</evidence>
<dbReference type="InterPro" id="IPR003442">
    <property type="entry name" value="T6A_TsaE"/>
</dbReference>
<protein>
    <recommendedName>
        <fullName evidence="3">tRNA threonylcarbamoyladenosine biosynthesis protein TsaE</fullName>
    </recommendedName>
    <alternativeName>
        <fullName evidence="10">t(6)A37 threonylcarbamoyladenosine biosynthesis protein TsaE</fullName>
    </alternativeName>
</protein>
<evidence type="ECO:0000256" key="6">
    <source>
        <dbReference type="ARBA" id="ARBA00022723"/>
    </source>
</evidence>
<reference evidence="11 12" key="2">
    <citation type="journal article" date="2014" name="Genome Announc.">
        <title>Complete Genome Sequence of the Subsurface, Mesophilic Sulfate-Reducing Bacterium Desulfovibrio aespoeensis Aspo-2.</title>
        <authorList>
            <person name="Pedersen K."/>
            <person name="Bengtsson A."/>
            <person name="Edlund J."/>
            <person name="Rabe L."/>
            <person name="Hazen T."/>
            <person name="Chakraborty R."/>
            <person name="Goodwin L."/>
            <person name="Shapiro N."/>
        </authorList>
    </citation>
    <scope>NUCLEOTIDE SEQUENCE [LARGE SCALE GENOMIC DNA]</scope>
    <source>
        <strain evidence="12">ATCC 700646 / DSM 10631 / Aspo-2</strain>
    </source>
</reference>
<keyword evidence="6" id="KW-0479">Metal-binding</keyword>
<evidence type="ECO:0000256" key="8">
    <source>
        <dbReference type="ARBA" id="ARBA00022840"/>
    </source>
</evidence>
<dbReference type="EMBL" id="CP002431">
    <property type="protein sequence ID" value="ADU62754.1"/>
    <property type="molecule type" value="Genomic_DNA"/>
</dbReference>
<comment type="subcellular location">
    <subcellularLocation>
        <location evidence="1">Cytoplasm</location>
    </subcellularLocation>
</comment>
<evidence type="ECO:0000313" key="11">
    <source>
        <dbReference type="EMBL" id="ADU62754.1"/>
    </source>
</evidence>
<reference evidence="12" key="1">
    <citation type="submission" date="2010-12" db="EMBL/GenBank/DDBJ databases">
        <title>Complete sequence of Desulfovibrio aespoeensis Aspo-2.</title>
        <authorList>
            <consortium name="US DOE Joint Genome Institute"/>
            <person name="Lucas S."/>
            <person name="Copeland A."/>
            <person name="Lapidus A."/>
            <person name="Cheng J.-F."/>
            <person name="Goodwin L."/>
            <person name="Pitluck S."/>
            <person name="Chertkov O."/>
            <person name="Misra M."/>
            <person name="Detter J.C."/>
            <person name="Han C."/>
            <person name="Tapia R."/>
            <person name="Land M."/>
            <person name="Hauser L."/>
            <person name="Kyrpides N."/>
            <person name="Ivanova N."/>
            <person name="Ovchinnikova G."/>
            <person name="Pedersen K."/>
            <person name="Jagevall S."/>
            <person name="Hazen T."/>
            <person name="Woyke T."/>
        </authorList>
    </citation>
    <scope>NUCLEOTIDE SEQUENCE [LARGE SCALE GENOMIC DNA]</scope>
    <source>
        <strain evidence="12">ATCC 700646 / DSM 10631 / Aspo-2</strain>
    </source>
</reference>
<dbReference type="PANTHER" id="PTHR33540">
    <property type="entry name" value="TRNA THREONYLCARBAMOYLADENOSINE BIOSYNTHESIS PROTEIN TSAE"/>
    <property type="match status" value="1"/>
</dbReference>
<keyword evidence="4" id="KW-0963">Cytoplasm</keyword>
<keyword evidence="9" id="KW-0460">Magnesium</keyword>
<dbReference type="GO" id="GO:0005737">
    <property type="term" value="C:cytoplasm"/>
    <property type="evidence" value="ECO:0007669"/>
    <property type="project" value="UniProtKB-SubCell"/>
</dbReference>
<dbReference type="GO" id="GO:0005524">
    <property type="term" value="F:ATP binding"/>
    <property type="evidence" value="ECO:0007669"/>
    <property type="project" value="UniProtKB-KW"/>
</dbReference>
<evidence type="ECO:0000313" key="12">
    <source>
        <dbReference type="Proteomes" id="UP000002191"/>
    </source>
</evidence>
<organism evidence="11 12">
    <name type="scientific">Pseudodesulfovibrio aespoeensis (strain ATCC 700646 / DSM 10631 / Aspo-2)</name>
    <name type="common">Desulfovibrio aespoeensis</name>
    <dbReference type="NCBI Taxonomy" id="643562"/>
    <lineage>
        <taxon>Bacteria</taxon>
        <taxon>Pseudomonadati</taxon>
        <taxon>Thermodesulfobacteriota</taxon>
        <taxon>Desulfovibrionia</taxon>
        <taxon>Desulfovibrionales</taxon>
        <taxon>Desulfovibrionaceae</taxon>
    </lineage>
</organism>
<evidence type="ECO:0000256" key="1">
    <source>
        <dbReference type="ARBA" id="ARBA00004496"/>
    </source>
</evidence>
<dbReference type="NCBIfam" id="TIGR00150">
    <property type="entry name" value="T6A_YjeE"/>
    <property type="match status" value="1"/>
</dbReference>
<gene>
    <name evidence="11" type="ordered locus">Daes_1742</name>
</gene>
<evidence type="ECO:0000256" key="10">
    <source>
        <dbReference type="ARBA" id="ARBA00032441"/>
    </source>
</evidence>
<dbReference type="SUPFAM" id="SSF52540">
    <property type="entry name" value="P-loop containing nucleoside triphosphate hydrolases"/>
    <property type="match status" value="1"/>
</dbReference>
<dbReference type="GO" id="GO:0046872">
    <property type="term" value="F:metal ion binding"/>
    <property type="evidence" value="ECO:0007669"/>
    <property type="project" value="UniProtKB-KW"/>
</dbReference>
<evidence type="ECO:0000256" key="2">
    <source>
        <dbReference type="ARBA" id="ARBA00007599"/>
    </source>
</evidence>
<accession>E6VYJ1</accession>
<dbReference type="Gene3D" id="3.40.50.300">
    <property type="entry name" value="P-loop containing nucleotide triphosphate hydrolases"/>
    <property type="match status" value="1"/>
</dbReference>
<name>E6VYJ1_PSEA9</name>
<dbReference type="AlphaFoldDB" id="E6VYJ1"/>
<dbReference type="Pfam" id="PF02367">
    <property type="entry name" value="TsaE"/>
    <property type="match status" value="1"/>
</dbReference>
<evidence type="ECO:0000256" key="7">
    <source>
        <dbReference type="ARBA" id="ARBA00022741"/>
    </source>
</evidence>
<dbReference type="STRING" id="643562.Daes_1742"/>
<dbReference type="HOGENOM" id="CLU_087829_3_2_7"/>
<keyword evidence="7" id="KW-0547">Nucleotide-binding</keyword>
<proteinExistence type="inferred from homology"/>
<dbReference type="GO" id="GO:0002949">
    <property type="term" value="P:tRNA threonylcarbamoyladenosine modification"/>
    <property type="evidence" value="ECO:0007669"/>
    <property type="project" value="InterPro"/>
</dbReference>
<keyword evidence="12" id="KW-1185">Reference proteome</keyword>
<evidence type="ECO:0000256" key="3">
    <source>
        <dbReference type="ARBA" id="ARBA00019010"/>
    </source>
</evidence>
<keyword evidence="8" id="KW-0067">ATP-binding</keyword>
<comment type="similarity">
    <text evidence="2">Belongs to the TsaE family.</text>
</comment>
<dbReference type="eggNOG" id="COG0802">
    <property type="taxonomic scope" value="Bacteria"/>
</dbReference>
<dbReference type="KEGG" id="das:Daes_1742"/>
<evidence type="ECO:0000256" key="9">
    <source>
        <dbReference type="ARBA" id="ARBA00022842"/>
    </source>
</evidence>
<keyword evidence="5" id="KW-0819">tRNA processing</keyword>
<dbReference type="PANTHER" id="PTHR33540:SF2">
    <property type="entry name" value="TRNA THREONYLCARBAMOYLADENOSINE BIOSYNTHESIS PROTEIN TSAE"/>
    <property type="match status" value="1"/>
</dbReference>